<keyword evidence="2" id="KW-1185">Reference proteome</keyword>
<dbReference type="STRING" id="571298.SAMN04488026_1001238"/>
<protein>
    <submittedName>
        <fullName evidence="1">Uncharacterized protein</fullName>
    </submittedName>
</protein>
<dbReference type="EMBL" id="FNEK01000001">
    <property type="protein sequence ID" value="SDI26908.1"/>
    <property type="molecule type" value="Genomic_DNA"/>
</dbReference>
<dbReference type="AlphaFoldDB" id="A0A1G8J6K1"/>
<gene>
    <name evidence="1" type="ORF">SAMN04488026_1001238</name>
</gene>
<dbReference type="Proteomes" id="UP000199382">
    <property type="component" value="Unassembled WGS sequence"/>
</dbReference>
<organism evidence="1 2">
    <name type="scientific">Aliiruegeria lutimaris</name>
    <dbReference type="NCBI Taxonomy" id="571298"/>
    <lineage>
        <taxon>Bacteria</taxon>
        <taxon>Pseudomonadati</taxon>
        <taxon>Pseudomonadota</taxon>
        <taxon>Alphaproteobacteria</taxon>
        <taxon>Rhodobacterales</taxon>
        <taxon>Roseobacteraceae</taxon>
        <taxon>Aliiruegeria</taxon>
    </lineage>
</organism>
<evidence type="ECO:0000313" key="1">
    <source>
        <dbReference type="EMBL" id="SDI26908.1"/>
    </source>
</evidence>
<reference evidence="1 2" key="1">
    <citation type="submission" date="2016-10" db="EMBL/GenBank/DDBJ databases">
        <authorList>
            <person name="de Groot N.N."/>
        </authorList>
    </citation>
    <scope>NUCLEOTIDE SEQUENCE [LARGE SCALE GENOMIC DNA]</scope>
    <source>
        <strain evidence="1 2">DSM 25294</strain>
    </source>
</reference>
<accession>A0A1G8J6K1</accession>
<evidence type="ECO:0000313" key="2">
    <source>
        <dbReference type="Proteomes" id="UP000199382"/>
    </source>
</evidence>
<name>A0A1G8J6K1_9RHOB</name>
<sequence length="142" mass="15018">MMLAGAAEASDGVSPEALASMDTCLVESATGRDVANTTIICFNEARAACQGAVLACEQEMTAAVAERADGLMERMPSELEGVPEFAKDRYLEILSDIEAGAVDLCADVPEAGQISCAYRAEALRFAKLRSLASQIDPRFLIP</sequence>
<proteinExistence type="predicted"/>